<feature type="region of interest" description="Disordered" evidence="1">
    <location>
        <begin position="107"/>
        <end position="194"/>
    </location>
</feature>
<name>A0ABQ4YWU0_9ASTR</name>
<feature type="compositionally biased region" description="Acidic residues" evidence="1">
    <location>
        <begin position="154"/>
        <end position="170"/>
    </location>
</feature>
<accession>A0ABQ4YWU0</accession>
<feature type="compositionally biased region" description="Acidic residues" evidence="1">
    <location>
        <begin position="132"/>
        <end position="147"/>
    </location>
</feature>
<organism evidence="2 3">
    <name type="scientific">Tanacetum coccineum</name>
    <dbReference type="NCBI Taxonomy" id="301880"/>
    <lineage>
        <taxon>Eukaryota</taxon>
        <taxon>Viridiplantae</taxon>
        <taxon>Streptophyta</taxon>
        <taxon>Embryophyta</taxon>
        <taxon>Tracheophyta</taxon>
        <taxon>Spermatophyta</taxon>
        <taxon>Magnoliopsida</taxon>
        <taxon>eudicotyledons</taxon>
        <taxon>Gunneridae</taxon>
        <taxon>Pentapetalae</taxon>
        <taxon>asterids</taxon>
        <taxon>campanulids</taxon>
        <taxon>Asterales</taxon>
        <taxon>Asteraceae</taxon>
        <taxon>Asteroideae</taxon>
        <taxon>Anthemideae</taxon>
        <taxon>Anthemidinae</taxon>
        <taxon>Tanacetum</taxon>
    </lineage>
</organism>
<feature type="region of interest" description="Disordered" evidence="1">
    <location>
        <begin position="1"/>
        <end position="86"/>
    </location>
</feature>
<dbReference type="Proteomes" id="UP001151760">
    <property type="component" value="Unassembled WGS sequence"/>
</dbReference>
<reference evidence="2" key="2">
    <citation type="submission" date="2022-01" db="EMBL/GenBank/DDBJ databases">
        <authorList>
            <person name="Yamashiro T."/>
            <person name="Shiraishi A."/>
            <person name="Satake H."/>
            <person name="Nakayama K."/>
        </authorList>
    </citation>
    <scope>NUCLEOTIDE SEQUENCE</scope>
</reference>
<feature type="compositionally biased region" description="Basic and acidic residues" evidence="1">
    <location>
        <begin position="175"/>
        <end position="188"/>
    </location>
</feature>
<reference evidence="2" key="1">
    <citation type="journal article" date="2022" name="Int. J. Mol. Sci.">
        <title>Draft Genome of Tanacetum Coccineum: Genomic Comparison of Closely Related Tanacetum-Family Plants.</title>
        <authorList>
            <person name="Yamashiro T."/>
            <person name="Shiraishi A."/>
            <person name="Nakayama K."/>
            <person name="Satake H."/>
        </authorList>
    </citation>
    <scope>NUCLEOTIDE SEQUENCE</scope>
</reference>
<evidence type="ECO:0000256" key="1">
    <source>
        <dbReference type="SAM" id="MobiDB-lite"/>
    </source>
</evidence>
<feature type="compositionally biased region" description="Polar residues" evidence="1">
    <location>
        <begin position="12"/>
        <end position="23"/>
    </location>
</feature>
<evidence type="ECO:0000313" key="3">
    <source>
        <dbReference type="Proteomes" id="UP001151760"/>
    </source>
</evidence>
<comment type="caution">
    <text evidence="2">The sequence shown here is derived from an EMBL/GenBank/DDBJ whole genome shotgun (WGS) entry which is preliminary data.</text>
</comment>
<dbReference type="EMBL" id="BQNB010010743">
    <property type="protein sequence ID" value="GJS81367.1"/>
    <property type="molecule type" value="Genomic_DNA"/>
</dbReference>
<gene>
    <name evidence="2" type="ORF">Tco_0747908</name>
</gene>
<sequence>MMSTPVFVDPKISTQADGAQSSRVPVPRPEDPYEAIRQAYLVETDTKSEPFEDPESEDSDTSGARSTSSDSTAPLLPDHPLTHTSPTLVPLLRMTVRMAVRVSPAMSFYESSPSSSPPDLPSPKRYRGTSELVEDDEEEDEEIDESLDSNSGSEDAENEGPTTEDEDPAAGDEGLAARDEGPGMRDKSLSLGGDEVVPEGQQLAAPVIEIAMGEPLGLGYGVSSQPHSTYDAASTLTEFELKNILIYKMEKSESYLAAPEHRDCYDSLKKSYDLDKDFFFSYDVYSLKRGRKDKDKDEDPSVGSDRGLKKRKTSKDAKPTTGLKNKDSTSSSSKGTKSQPKPSGKSVQSEEPIFEVADSDMPQDQEGNPGDNDDEPRKEDTSRRDWFKKPTPPQEPTDPDWHKGKTSQKGPTQNWLMNLAASTSTDNQCYKALSEKLDWENREGGDYPFDLSKPLPLISRGKRQRVPFEYFINNDFKYLQGGVSTVTYTTSTTKTKATQYDLPGIEDMVPNIWSPVKVAYDKYALWGISHWREQRKSFYAYARGRQSRGYVYSTKHILAVTHVKNRLINLSGDDVDDFAIALRMFTRSLVIQKRVEDLQLGVESYQKQISVTKPDTTRQDLRKMHPYTPYKDPQGFIYVDDFKRNSLMRSDELYKFSDGTLTRLLSSLEDITKNNDMEHLPKRRWSTLEKKRAHFMIKDINKLLKERRMMRSLEKFVSGSTTELTLRLLRRTIMTQRFDTSAGNPVKEILLKLNLPDHRSILTDSKMVMEGSGSVPEPKRLERVSALRQPTLTTWIDPKDGITYIDVLAYPPPAPPAQTPPSPEWSSSSLPISPTPSIVPTPILSPMISLTFPSSIASLAMAEAGGLLTKLGAHRPMLALEAWAECVDTRMTNMSRAGYDDHRLIHDMLVQQAALQHELQETRDRVTALEQERDRKER</sequence>
<feature type="compositionally biased region" description="Basic and acidic residues" evidence="1">
    <location>
        <begin position="375"/>
        <end position="388"/>
    </location>
</feature>
<feature type="region of interest" description="Disordered" evidence="1">
    <location>
        <begin position="290"/>
        <end position="413"/>
    </location>
</feature>
<feature type="compositionally biased region" description="Acidic residues" evidence="1">
    <location>
        <begin position="51"/>
        <end position="60"/>
    </location>
</feature>
<proteinExistence type="predicted"/>
<feature type="compositionally biased region" description="Low complexity" evidence="1">
    <location>
        <begin position="328"/>
        <end position="346"/>
    </location>
</feature>
<protein>
    <submittedName>
        <fullName evidence="2">Uncharacterized protein</fullName>
    </submittedName>
</protein>
<evidence type="ECO:0000313" key="2">
    <source>
        <dbReference type="EMBL" id="GJS81367.1"/>
    </source>
</evidence>
<keyword evidence="3" id="KW-1185">Reference proteome</keyword>
<feature type="compositionally biased region" description="Polar residues" evidence="1">
    <location>
        <begin position="63"/>
        <end position="72"/>
    </location>
</feature>